<dbReference type="GO" id="GO:0008713">
    <property type="term" value="F:ADP-heptose-lipopolysaccharide heptosyltransferase activity"/>
    <property type="evidence" value="ECO:0007669"/>
    <property type="project" value="TreeGrafter"/>
</dbReference>
<dbReference type="Proteomes" id="UP000521922">
    <property type="component" value="Unassembled WGS sequence"/>
</dbReference>
<proteinExistence type="predicted"/>
<dbReference type="InterPro" id="IPR051199">
    <property type="entry name" value="LPS_LOS_Heptosyltrfase"/>
</dbReference>
<dbReference type="SUPFAM" id="SSF53756">
    <property type="entry name" value="UDP-Glycosyltransferase/glycogen phosphorylase"/>
    <property type="match status" value="1"/>
</dbReference>
<evidence type="ECO:0000256" key="2">
    <source>
        <dbReference type="ARBA" id="ARBA00022679"/>
    </source>
</evidence>
<protein>
    <submittedName>
        <fullName evidence="3">ADP-heptose:LPS heptosyltransferase</fullName>
    </submittedName>
</protein>
<accession>A0A7Y9J370</accession>
<dbReference type="CDD" id="cd03789">
    <property type="entry name" value="GT9_LPS_heptosyltransferase"/>
    <property type="match status" value="1"/>
</dbReference>
<keyword evidence="4" id="KW-1185">Reference proteome</keyword>
<dbReference type="PANTHER" id="PTHR30160">
    <property type="entry name" value="TETRAACYLDISACCHARIDE 4'-KINASE-RELATED"/>
    <property type="match status" value="1"/>
</dbReference>
<keyword evidence="2 3" id="KW-0808">Transferase</keyword>
<dbReference type="RefSeq" id="WP_218885247.1">
    <property type="nucleotide sequence ID" value="NZ_BAAAGN010000015.1"/>
</dbReference>
<dbReference type="Gene3D" id="3.40.50.2000">
    <property type="entry name" value="Glycogen Phosphorylase B"/>
    <property type="match status" value="2"/>
</dbReference>
<dbReference type="EMBL" id="JACCBB010000001">
    <property type="protein sequence ID" value="NYD24924.1"/>
    <property type="molecule type" value="Genomic_DNA"/>
</dbReference>
<dbReference type="GO" id="GO:0005829">
    <property type="term" value="C:cytosol"/>
    <property type="evidence" value="ECO:0007669"/>
    <property type="project" value="TreeGrafter"/>
</dbReference>
<organism evidence="3 4">
    <name type="scientific">Kineococcus aurantiacus</name>
    <dbReference type="NCBI Taxonomy" id="37633"/>
    <lineage>
        <taxon>Bacteria</taxon>
        <taxon>Bacillati</taxon>
        <taxon>Actinomycetota</taxon>
        <taxon>Actinomycetes</taxon>
        <taxon>Kineosporiales</taxon>
        <taxon>Kineosporiaceae</taxon>
        <taxon>Kineococcus</taxon>
    </lineage>
</organism>
<comment type="caution">
    <text evidence="3">The sequence shown here is derived from an EMBL/GenBank/DDBJ whole genome shotgun (WGS) entry which is preliminary data.</text>
</comment>
<dbReference type="InterPro" id="IPR002201">
    <property type="entry name" value="Glyco_trans_9"/>
</dbReference>
<dbReference type="Pfam" id="PF01075">
    <property type="entry name" value="Glyco_transf_9"/>
    <property type="match status" value="1"/>
</dbReference>
<sequence>MSGPRILAVRLDSDGDVLMTGPAIAALRHGPDGTAASRVDVLAAPPGAAAARLLPGVDDVLVADVPWSGYHPPAPDAPALRALVDVVREGRYDEVVVFTSYHQSALPMALLARMAEVPRVVAACDDYPGSLLDVRHKRPGNPDGTGGEHEVIANLGLVLASGRAIPDDPRMALRHPLPDLPADLVEELGADLAAKRCVVVHPGASVPARAPLPTVAAAAVAALDAAGWRVVVTGGPGEVELAAQVRAGAPRVVDASGRTTFGQLATLLAASAVAVVGNTGPAHLAAAVGTPVASWFSAVMPVERWAPFGVPVVVLGDLSAPCRLTRAQVCPVPGHPCLDVSPQRVVDAVAALAAGRVPVPPPAAPLDPRADVRAGAEQAL</sequence>
<reference evidence="3 4" key="1">
    <citation type="submission" date="2020-07" db="EMBL/GenBank/DDBJ databases">
        <title>Sequencing the genomes of 1000 actinobacteria strains.</title>
        <authorList>
            <person name="Klenk H.-P."/>
        </authorList>
    </citation>
    <scope>NUCLEOTIDE SEQUENCE [LARGE SCALE GENOMIC DNA]</scope>
    <source>
        <strain evidence="3 4">DSM 7487</strain>
    </source>
</reference>
<dbReference type="GO" id="GO:0009244">
    <property type="term" value="P:lipopolysaccharide core region biosynthetic process"/>
    <property type="evidence" value="ECO:0007669"/>
    <property type="project" value="TreeGrafter"/>
</dbReference>
<evidence type="ECO:0000256" key="1">
    <source>
        <dbReference type="ARBA" id="ARBA00022676"/>
    </source>
</evidence>
<dbReference type="PANTHER" id="PTHR30160:SF1">
    <property type="entry name" value="LIPOPOLYSACCHARIDE 1,2-N-ACETYLGLUCOSAMINETRANSFERASE-RELATED"/>
    <property type="match status" value="1"/>
</dbReference>
<name>A0A7Y9J370_9ACTN</name>
<evidence type="ECO:0000313" key="4">
    <source>
        <dbReference type="Proteomes" id="UP000521922"/>
    </source>
</evidence>
<gene>
    <name evidence="3" type="ORF">BJ968_004464</name>
</gene>
<dbReference type="AlphaFoldDB" id="A0A7Y9J370"/>
<evidence type="ECO:0000313" key="3">
    <source>
        <dbReference type="EMBL" id="NYD24924.1"/>
    </source>
</evidence>
<keyword evidence="1" id="KW-0328">Glycosyltransferase</keyword>